<dbReference type="Proteomes" id="UP000193685">
    <property type="component" value="Unassembled WGS sequence"/>
</dbReference>
<dbReference type="EMBL" id="MCFI01000006">
    <property type="protein sequence ID" value="ORY84463.1"/>
    <property type="molecule type" value="Genomic_DNA"/>
</dbReference>
<dbReference type="CDD" id="cd13311">
    <property type="entry name" value="PH_Slm1"/>
    <property type="match status" value="1"/>
</dbReference>
<dbReference type="Pfam" id="PF20399">
    <property type="entry name" value="PH_20"/>
    <property type="match status" value="1"/>
</dbReference>
<dbReference type="PANTHER" id="PTHR31941">
    <property type="entry name" value="CYTOSKELETAL SIGNALING PROTEIN SLM1"/>
    <property type="match status" value="1"/>
</dbReference>
<dbReference type="PANTHER" id="PTHR31941:SF16">
    <property type="entry name" value="PHOSPHATIDYLINOSITOL 4,5-BISPHOSPHATE-BINDING PROTEIN SLM1-RELATED"/>
    <property type="match status" value="1"/>
</dbReference>
<feature type="compositionally biased region" description="Polar residues" evidence="2">
    <location>
        <begin position="882"/>
        <end position="899"/>
    </location>
</feature>
<dbReference type="InterPro" id="IPR046868">
    <property type="entry name" value="BAR_4"/>
</dbReference>
<feature type="region of interest" description="Disordered" evidence="2">
    <location>
        <begin position="811"/>
        <end position="850"/>
    </location>
</feature>
<dbReference type="InterPro" id="IPR011993">
    <property type="entry name" value="PH-like_dom_sf"/>
</dbReference>
<proteinExistence type="predicted"/>
<sequence>MADSGPALAATVPLTSPVQTFADRFEAWKAVIHELARHFRSISDAEVTHNDHLRKIKDTLADPLTTHEGFEKGGSVHDIGQLLFEQQTGRVTHSDHIVLAIDREIVPELEHARDFLTEKIQEIKGFEQEFKTTLPADLETSRRAVLDLQDAITSWEAAGGGVDHKRDPFVVDLATRKTLRHSLGEETYLRESTLNLEQSAKELEQQVVAAIQRTLGKYNALVSREAAELAVMSQKMEDSLLAGHLSSEWELFRKRQLQAGVLIDAKSSQRSLENVSYQGKDHVSTMPICDGWLEKKSNVLGKYTTSFYIVSPSRFLHEFKSNDLRVDMEPTFSLYLPDCELGSTSADGDKVFKFILRGKQLGGLHTEHNWVFRAKSREDMLTWYTNIGRAADKSFQFTGKPLQTSDGSLAGATGVSRANTISARAVQPQPRIPLEEDAADAEPYRGPESLTTATVLPTPRPAAGRFNSAAAFKTPLAAVTAGLHAPPATAKDLQPLATTELTRTATSSYGVQETPVSATPMNGPDHAHFVHQASIHSATAGFLKKEILDDNAHLPYDAEHTTHSTLPGDEDFKPADADVKAPRTLSTGAEPAKPRRQASLAFREVAGSPASAVAVTSPARQQQRPRPGVKTPSRQATASYGDPSAVPPMQPLTTDHHVDPAAPTGAAAAAAAAYVSPYFPAPGAGTTGKLPAEQFERALASANAPTTTSQDVTVHQPTRAGSMSGVSAGAGQTPSRRMSLSDQILGTAPSNNSLADLESAALIAKGTHSDAVSPYPHAQRFKVTSRQASVDHLASPAVSTMADYDVAPHLRVGTQSNEARYKVPSRKNSRSASGVATPQGQQSEQPSEVAFDHSALDDLSAAQVAQKLSQVSVGERARGTPSRGTSIDLQDGATASGTRSPAFKINQRQTFRGPPSRGSSLSLGAGGGAGDEKGLLGTIAETFEKDLAAAKGNSPGDTHVPGEYPATPSEEKRAL</sequence>
<dbReference type="SMART" id="SM00233">
    <property type="entry name" value="PH"/>
    <property type="match status" value="1"/>
</dbReference>
<keyword evidence="1" id="KW-0597">Phosphoprotein</keyword>
<feature type="compositionally biased region" description="Low complexity" evidence="2">
    <location>
        <begin position="912"/>
        <end position="923"/>
    </location>
</feature>
<dbReference type="PROSITE" id="PS50003">
    <property type="entry name" value="PH_DOMAIN"/>
    <property type="match status" value="1"/>
</dbReference>
<feature type="region of interest" description="Disordered" evidence="2">
    <location>
        <begin position="869"/>
        <end position="931"/>
    </location>
</feature>
<evidence type="ECO:0000256" key="1">
    <source>
        <dbReference type="ARBA" id="ARBA00022553"/>
    </source>
</evidence>
<dbReference type="OrthoDB" id="5598057at2759"/>
<dbReference type="Gene3D" id="2.30.29.30">
    <property type="entry name" value="Pleckstrin-homology domain (PH domain)/Phosphotyrosine-binding domain (PTB)"/>
    <property type="match status" value="1"/>
</dbReference>
<evidence type="ECO:0000256" key="2">
    <source>
        <dbReference type="SAM" id="MobiDB-lite"/>
    </source>
</evidence>
<dbReference type="Pfam" id="PF20400">
    <property type="entry name" value="BAR_4"/>
    <property type="match status" value="1"/>
</dbReference>
<organism evidence="4 5">
    <name type="scientific">Protomyces lactucae-debilis</name>
    <dbReference type="NCBI Taxonomy" id="2754530"/>
    <lineage>
        <taxon>Eukaryota</taxon>
        <taxon>Fungi</taxon>
        <taxon>Dikarya</taxon>
        <taxon>Ascomycota</taxon>
        <taxon>Taphrinomycotina</taxon>
        <taxon>Taphrinomycetes</taxon>
        <taxon>Taphrinales</taxon>
        <taxon>Protomycetaceae</taxon>
        <taxon>Protomyces</taxon>
    </lineage>
</organism>
<dbReference type="InterPro" id="IPR001849">
    <property type="entry name" value="PH_domain"/>
</dbReference>
<feature type="domain" description="PH" evidence="3">
    <location>
        <begin position="286"/>
        <end position="392"/>
    </location>
</feature>
<evidence type="ECO:0000259" key="3">
    <source>
        <dbReference type="PROSITE" id="PS50003"/>
    </source>
</evidence>
<gene>
    <name evidence="4" type="ORF">BCR37DRAFT_378497</name>
</gene>
<evidence type="ECO:0000313" key="5">
    <source>
        <dbReference type="Proteomes" id="UP000193685"/>
    </source>
</evidence>
<dbReference type="STRING" id="56484.A0A1Y2FKG3"/>
<protein>
    <recommendedName>
        <fullName evidence="3">PH domain-containing protein</fullName>
    </recommendedName>
</protein>
<feature type="region of interest" description="Disordered" evidence="2">
    <location>
        <begin position="603"/>
        <end position="661"/>
    </location>
</feature>
<feature type="region of interest" description="Disordered" evidence="2">
    <location>
        <begin position="946"/>
        <end position="975"/>
    </location>
</feature>
<feature type="compositionally biased region" description="Low complexity" evidence="2">
    <location>
        <begin position="605"/>
        <end position="619"/>
    </location>
</feature>
<keyword evidence="5" id="KW-1185">Reference proteome</keyword>
<accession>A0A1Y2FKG3</accession>
<dbReference type="GeneID" id="63785656"/>
<dbReference type="SUPFAM" id="SSF50729">
    <property type="entry name" value="PH domain-like"/>
    <property type="match status" value="1"/>
</dbReference>
<comment type="caution">
    <text evidence="4">The sequence shown here is derived from an EMBL/GenBank/DDBJ whole genome shotgun (WGS) entry which is preliminary data.</text>
</comment>
<dbReference type="InterPro" id="IPR046869">
    <property type="entry name" value="SLM1/RGC1-like_PH"/>
</dbReference>
<reference evidence="4 5" key="1">
    <citation type="submission" date="2016-07" db="EMBL/GenBank/DDBJ databases">
        <title>Pervasive Adenine N6-methylation of Active Genes in Fungi.</title>
        <authorList>
            <consortium name="DOE Joint Genome Institute"/>
            <person name="Mondo S.J."/>
            <person name="Dannebaum R.O."/>
            <person name="Kuo R.C."/>
            <person name="Labutti K."/>
            <person name="Haridas S."/>
            <person name="Kuo A."/>
            <person name="Salamov A."/>
            <person name="Ahrendt S.R."/>
            <person name="Lipzen A."/>
            <person name="Sullivan W."/>
            <person name="Andreopoulos W.B."/>
            <person name="Clum A."/>
            <person name="Lindquist E."/>
            <person name="Daum C."/>
            <person name="Ramamoorthy G.K."/>
            <person name="Gryganskyi A."/>
            <person name="Culley D."/>
            <person name="Magnuson J.K."/>
            <person name="James T.Y."/>
            <person name="O'Malley M.A."/>
            <person name="Stajich J.E."/>
            <person name="Spatafora J.W."/>
            <person name="Visel A."/>
            <person name="Grigoriev I.V."/>
        </authorList>
    </citation>
    <scope>NUCLEOTIDE SEQUENCE [LARGE SCALE GENOMIC DNA]</scope>
    <source>
        <strain evidence="4 5">12-1054</strain>
    </source>
</reference>
<name>A0A1Y2FKG3_PROLT</name>
<feature type="compositionally biased region" description="Polar residues" evidence="2">
    <location>
        <begin position="830"/>
        <end position="846"/>
    </location>
</feature>
<dbReference type="AlphaFoldDB" id="A0A1Y2FKG3"/>
<evidence type="ECO:0000313" key="4">
    <source>
        <dbReference type="EMBL" id="ORY84463.1"/>
    </source>
</evidence>
<dbReference type="RefSeq" id="XP_040726481.1">
    <property type="nucleotide sequence ID" value="XM_040869057.1"/>
</dbReference>
<dbReference type="InterPro" id="IPR043453">
    <property type="entry name" value="Slm1_PH"/>
</dbReference>